<dbReference type="GO" id="GO:0004335">
    <property type="term" value="F:galactokinase activity"/>
    <property type="evidence" value="ECO:0007669"/>
    <property type="project" value="InterPro"/>
</dbReference>
<keyword evidence="3" id="KW-0547">Nucleotide-binding</keyword>
<dbReference type="GO" id="GO:0005524">
    <property type="term" value="F:ATP binding"/>
    <property type="evidence" value="ECO:0007669"/>
    <property type="project" value="UniProtKB-KW"/>
</dbReference>
<evidence type="ECO:0000259" key="6">
    <source>
        <dbReference type="Pfam" id="PF00288"/>
    </source>
</evidence>
<sequence length="410" mass="45298">MNADMFRDVYGHAPTVRVFCPGHLNLMGEHIAEHGFGTIAMATDTGTEILAAPNDRAEIRLVNTDEDYRPCSIGLSSEWHGTTCPEWFDYLLAGWRGILDHLKVNAIGFDILMEGCIPSSVGLSSSSSIVCAAALTAWAIHTGQGFEGITREELATLCANAEQYVGQRGDRTVHLTQVLGSEDKAVRFDYFPLRTRLVNIPPIAVFDVLNCGEKSYMSPSLREQRYAEGLIAGKLLLKYAGKACIYSRLKDVQEALGKRLEDMIMLSENLPETATRDELMSVLGSEDLEECFAEGITYSSPFRLRSVAQHVFSEALRVEKFERTCETRDLFGMGRLFNECHESCSRNFESSSKAADQLVARCRMARAYGAHVSGWSGTVVALIDDIRPVFLGDNLVYHAFSSSGASVEFL</sequence>
<dbReference type="Pfam" id="PF10509">
    <property type="entry name" value="GalKase_gal_bdg"/>
    <property type="match status" value="1"/>
</dbReference>
<accession>A0AAN8IWB5</accession>
<gene>
    <name evidence="8" type="ORF">GCK32_009065</name>
</gene>
<dbReference type="PRINTS" id="PR00473">
    <property type="entry name" value="GALCTOKINASE"/>
</dbReference>
<evidence type="ECO:0000259" key="7">
    <source>
        <dbReference type="Pfam" id="PF10509"/>
    </source>
</evidence>
<keyword evidence="4 8" id="KW-0418">Kinase</keyword>
<dbReference type="Pfam" id="PF00288">
    <property type="entry name" value="GHMP_kinases_N"/>
    <property type="match status" value="1"/>
</dbReference>
<dbReference type="PRINTS" id="PR00959">
    <property type="entry name" value="MEVGALKINASE"/>
</dbReference>
<dbReference type="InterPro" id="IPR014721">
    <property type="entry name" value="Ribsml_uS5_D2-typ_fold_subgr"/>
</dbReference>
<dbReference type="PANTHER" id="PTHR10457">
    <property type="entry name" value="MEVALONATE KINASE/GALACTOKINASE"/>
    <property type="match status" value="1"/>
</dbReference>
<dbReference type="PIRSF" id="PIRSF000530">
    <property type="entry name" value="Galactokinase"/>
    <property type="match status" value="1"/>
</dbReference>
<dbReference type="SUPFAM" id="SSF55060">
    <property type="entry name" value="GHMP Kinase, C-terminal domain"/>
    <property type="match status" value="1"/>
</dbReference>
<dbReference type="InterPro" id="IPR036554">
    <property type="entry name" value="GHMP_kinase_C_sf"/>
</dbReference>
<evidence type="ECO:0000256" key="1">
    <source>
        <dbReference type="ARBA" id="ARBA00006566"/>
    </source>
</evidence>
<feature type="domain" description="Galactokinase N-terminal" evidence="7">
    <location>
        <begin position="6"/>
        <end position="53"/>
    </location>
</feature>
<organism evidence="8 9">
    <name type="scientific">Trichostrongylus colubriformis</name>
    <name type="common">Black scour worm</name>
    <dbReference type="NCBI Taxonomy" id="6319"/>
    <lineage>
        <taxon>Eukaryota</taxon>
        <taxon>Metazoa</taxon>
        <taxon>Ecdysozoa</taxon>
        <taxon>Nematoda</taxon>
        <taxon>Chromadorea</taxon>
        <taxon>Rhabditida</taxon>
        <taxon>Rhabditina</taxon>
        <taxon>Rhabditomorpha</taxon>
        <taxon>Strongyloidea</taxon>
        <taxon>Trichostrongylidae</taxon>
        <taxon>Trichostrongylus</taxon>
    </lineage>
</organism>
<evidence type="ECO:0000313" key="8">
    <source>
        <dbReference type="EMBL" id="KAK5967069.1"/>
    </source>
</evidence>
<proteinExistence type="inferred from homology"/>
<dbReference type="InterPro" id="IPR020568">
    <property type="entry name" value="Ribosomal_Su5_D2-typ_SF"/>
</dbReference>
<protein>
    <submittedName>
        <fullName evidence="8">GHMP kinase protein</fullName>
    </submittedName>
</protein>
<dbReference type="PROSITE" id="PS00627">
    <property type="entry name" value="GHMP_KINASES_ATP"/>
    <property type="match status" value="1"/>
</dbReference>
<dbReference type="InterPro" id="IPR006204">
    <property type="entry name" value="GHMP_kinase_N_dom"/>
</dbReference>
<evidence type="ECO:0000313" key="9">
    <source>
        <dbReference type="Proteomes" id="UP001331761"/>
    </source>
</evidence>
<dbReference type="SUPFAM" id="SSF54211">
    <property type="entry name" value="Ribosomal protein S5 domain 2-like"/>
    <property type="match status" value="1"/>
</dbReference>
<keyword evidence="9" id="KW-1185">Reference proteome</keyword>
<dbReference type="Proteomes" id="UP001331761">
    <property type="component" value="Unassembled WGS sequence"/>
</dbReference>
<feature type="domain" description="GHMP kinase N-terminal" evidence="6">
    <location>
        <begin position="100"/>
        <end position="166"/>
    </location>
</feature>
<evidence type="ECO:0000256" key="2">
    <source>
        <dbReference type="ARBA" id="ARBA00022679"/>
    </source>
</evidence>
<dbReference type="InterPro" id="IPR000705">
    <property type="entry name" value="Galactokinase"/>
</dbReference>
<evidence type="ECO:0000256" key="5">
    <source>
        <dbReference type="ARBA" id="ARBA00022840"/>
    </source>
</evidence>
<dbReference type="Gene3D" id="1.20.1440.340">
    <property type="match status" value="1"/>
</dbReference>
<dbReference type="InterPro" id="IPR019539">
    <property type="entry name" value="GalKase_N"/>
</dbReference>
<dbReference type="AlphaFoldDB" id="A0AAN8IWB5"/>
<dbReference type="PANTHER" id="PTHR10457:SF7">
    <property type="entry name" value="GALACTOKINASE-RELATED"/>
    <property type="match status" value="1"/>
</dbReference>
<name>A0AAN8IWB5_TRICO</name>
<dbReference type="Gene3D" id="3.30.230.10">
    <property type="match status" value="1"/>
</dbReference>
<dbReference type="GO" id="GO:0005829">
    <property type="term" value="C:cytosol"/>
    <property type="evidence" value="ECO:0007669"/>
    <property type="project" value="TreeGrafter"/>
</dbReference>
<evidence type="ECO:0000256" key="4">
    <source>
        <dbReference type="ARBA" id="ARBA00022777"/>
    </source>
</evidence>
<dbReference type="GO" id="GO:0006012">
    <property type="term" value="P:galactose metabolic process"/>
    <property type="evidence" value="ECO:0007669"/>
    <property type="project" value="InterPro"/>
</dbReference>
<comment type="caution">
    <text evidence="8">The sequence shown here is derived from an EMBL/GenBank/DDBJ whole genome shotgun (WGS) entry which is preliminary data.</text>
</comment>
<keyword evidence="5" id="KW-0067">ATP-binding</keyword>
<evidence type="ECO:0000256" key="3">
    <source>
        <dbReference type="ARBA" id="ARBA00022741"/>
    </source>
</evidence>
<dbReference type="InterPro" id="IPR006203">
    <property type="entry name" value="GHMP_knse_ATP-bd_CS"/>
</dbReference>
<keyword evidence="2" id="KW-0808">Transferase</keyword>
<dbReference type="EMBL" id="WIXE01022837">
    <property type="protein sequence ID" value="KAK5967069.1"/>
    <property type="molecule type" value="Genomic_DNA"/>
</dbReference>
<reference evidence="8 9" key="1">
    <citation type="submission" date="2019-10" db="EMBL/GenBank/DDBJ databases">
        <title>Assembly and Annotation for the nematode Trichostrongylus colubriformis.</title>
        <authorList>
            <person name="Martin J."/>
        </authorList>
    </citation>
    <scope>NUCLEOTIDE SEQUENCE [LARGE SCALE GENOMIC DNA]</scope>
    <source>
        <strain evidence="8">G859</strain>
        <tissue evidence="8">Whole worm</tissue>
    </source>
</reference>
<dbReference type="InterPro" id="IPR006206">
    <property type="entry name" value="Mevalonate/galactokinase"/>
</dbReference>
<comment type="similarity">
    <text evidence="1">Belongs to the GHMP kinase family. GalK subfamily.</text>
</comment>
<dbReference type="Gene3D" id="3.30.70.3170">
    <property type="match status" value="1"/>
</dbReference>